<evidence type="ECO:0000313" key="2">
    <source>
        <dbReference type="Proteomes" id="UP000663722"/>
    </source>
</evidence>
<dbReference type="RefSeq" id="WP_207680592.1">
    <property type="nucleotide sequence ID" value="NZ_CP061800.1"/>
</dbReference>
<accession>A0A975GUB2</accession>
<dbReference type="AlphaFoldDB" id="A0A975GUB2"/>
<evidence type="ECO:0000313" key="1">
    <source>
        <dbReference type="EMBL" id="QTA93852.1"/>
    </source>
</evidence>
<dbReference type="EMBL" id="CP061800">
    <property type="protein sequence ID" value="QTA93852.1"/>
    <property type="molecule type" value="Genomic_DNA"/>
</dbReference>
<organism evidence="1 2">
    <name type="scientific">Desulfonema magnum</name>
    <dbReference type="NCBI Taxonomy" id="45655"/>
    <lineage>
        <taxon>Bacteria</taxon>
        <taxon>Pseudomonadati</taxon>
        <taxon>Thermodesulfobacteriota</taxon>
        <taxon>Desulfobacteria</taxon>
        <taxon>Desulfobacterales</taxon>
        <taxon>Desulfococcaceae</taxon>
        <taxon>Desulfonema</taxon>
    </lineage>
</organism>
<proteinExistence type="predicted"/>
<dbReference type="Proteomes" id="UP000663722">
    <property type="component" value="Chromosome"/>
</dbReference>
<protein>
    <submittedName>
        <fullName evidence="1">Uncharacterized protein</fullName>
    </submittedName>
</protein>
<name>A0A975GUB2_9BACT</name>
<reference evidence="1" key="1">
    <citation type="journal article" date="2021" name="Microb. Physiol.">
        <title>Proteogenomic Insights into the Physiology of Marine, Sulfate-Reducing, Filamentous Desulfonema limicola and Desulfonema magnum.</title>
        <authorList>
            <person name="Schnaars V."/>
            <person name="Wohlbrand L."/>
            <person name="Scheve S."/>
            <person name="Hinrichs C."/>
            <person name="Reinhardt R."/>
            <person name="Rabus R."/>
        </authorList>
    </citation>
    <scope>NUCLEOTIDE SEQUENCE</scope>
    <source>
        <strain evidence="1">4be13</strain>
    </source>
</reference>
<dbReference type="KEGG" id="dmm:dnm_099600"/>
<sequence length="71" mass="8230">MNGKIFYRERRIVKEGEKKPRYRIVAVADLNLKIYASHLRMSELQHIADDLGANLIELRRGPKHQGQDSGK</sequence>
<keyword evidence="2" id="KW-1185">Reference proteome</keyword>
<gene>
    <name evidence="1" type="ORF">dnm_099600</name>
</gene>